<dbReference type="SUPFAM" id="SSF48208">
    <property type="entry name" value="Six-hairpin glycosidases"/>
    <property type="match status" value="1"/>
</dbReference>
<evidence type="ECO:0000313" key="1">
    <source>
        <dbReference type="EMBL" id="MCR2806432.1"/>
    </source>
</evidence>
<dbReference type="EMBL" id="JANIPJ010000017">
    <property type="protein sequence ID" value="MCR2806432.1"/>
    <property type="molecule type" value="Genomic_DNA"/>
</dbReference>
<proteinExistence type="predicted"/>
<gene>
    <name evidence="1" type="ORF">NQZ67_21355</name>
</gene>
<dbReference type="InterPro" id="IPR008928">
    <property type="entry name" value="6-hairpin_glycosidase_sf"/>
</dbReference>
<keyword evidence="2" id="KW-1185">Reference proteome</keyword>
<protein>
    <submittedName>
        <fullName evidence="1">Uncharacterized protein</fullName>
    </submittedName>
</protein>
<dbReference type="GO" id="GO:0005975">
    <property type="term" value="P:carbohydrate metabolic process"/>
    <property type="evidence" value="ECO:0007669"/>
    <property type="project" value="InterPro"/>
</dbReference>
<name>A0A9X2MUA5_9BACL</name>
<organism evidence="1 2">
    <name type="scientific">Paenibacillus soyae</name>
    <dbReference type="NCBI Taxonomy" id="2969249"/>
    <lineage>
        <taxon>Bacteria</taxon>
        <taxon>Bacillati</taxon>
        <taxon>Bacillota</taxon>
        <taxon>Bacilli</taxon>
        <taxon>Bacillales</taxon>
        <taxon>Paenibacillaceae</taxon>
        <taxon>Paenibacillus</taxon>
    </lineage>
</organism>
<evidence type="ECO:0000313" key="2">
    <source>
        <dbReference type="Proteomes" id="UP001141950"/>
    </source>
</evidence>
<sequence length="755" mass="83559">MEANGSLERYERETGGLRLSCSVNGYEGTEPALKRALMPDVEGRYWRTDDGLWSAVMDTRGDPGDGAGMELTCFFQALGESPSSTVALSWEWPAWSKDHYVLVPGAVYAGNRFEARSLPYAPCWTKLDDYGPDVPTLITDVPRLSLDGGPSAFHLLTGDTATPLAAIMDGRGGTGWVFVTDQGTELGDTSLHLEESADKRSARFTIQAPGVRPTFQYTMATTTAPSTDRAHDFAAGQEIRLRCRVYRFPCESIRELYERLAVIREEGSAPFEPAPSLPLSAAWAVQERKYNERNWNAELGYYAVGTIDMKHQDWQIGWVGGGMSSYALLLEGDELSAERALETLRFMFSSQTEAGFFHGVCYKGQWYGDEFNDSPGRKHPERWHILRKSADALYFLMKHWLALGRLRPEFVVPEEWLEGTRRLADAFVSLWSRYGQFGQWVHTSTGELLIGGSAGGAIAPAGLALCARYFGNPAYLEVAQAAALRYYREFTSRGVTTGGPGEILQCPDSESAFALLESYIVLHEETGEGEWLAKAEEAALQAMTWCVSYDFDFPEGSTFERLAIRTTGSVIANVQNKHSAPGICTLSGDSLLKLYRATGNERYIRLLREIAGNLPQYLSREERPVMGWDGQNMPAGYMSERVNMSDWEGKDRIGEVIPYSCWCEASLMLAYAEVPGIYVDTAKHTFIVIDQVKCSLAEGVDGRVALTVRNPHPYAAKVKLLAEDSSLRSRPLGVCGSPDWRVLTIAAGGSVEIEL</sequence>
<comment type="caution">
    <text evidence="1">The sequence shown here is derived from an EMBL/GenBank/DDBJ whole genome shotgun (WGS) entry which is preliminary data.</text>
</comment>
<accession>A0A9X2MUA5</accession>
<dbReference type="AlphaFoldDB" id="A0A9X2MUA5"/>
<dbReference type="Proteomes" id="UP001141950">
    <property type="component" value="Unassembled WGS sequence"/>
</dbReference>
<reference evidence="1" key="1">
    <citation type="submission" date="2022-08" db="EMBL/GenBank/DDBJ databases">
        <title>The genomic sequence of strain Paenibacillus sp. SCIV0701.</title>
        <authorList>
            <person name="Zhao H."/>
        </authorList>
    </citation>
    <scope>NUCLEOTIDE SEQUENCE</scope>
    <source>
        <strain evidence="1">SCIV0701</strain>
    </source>
</reference>
<dbReference type="RefSeq" id="WP_257449866.1">
    <property type="nucleotide sequence ID" value="NZ_JANIPJ010000017.1"/>
</dbReference>